<dbReference type="AlphaFoldDB" id="A0A3M7RZ38"/>
<evidence type="ECO:0000256" key="5">
    <source>
        <dbReference type="ARBA" id="ARBA00022989"/>
    </source>
</evidence>
<feature type="transmembrane region" description="Helical" evidence="7">
    <location>
        <begin position="136"/>
        <end position="156"/>
    </location>
</feature>
<dbReference type="Pfam" id="PF03142">
    <property type="entry name" value="Chitin_synth_2"/>
    <property type="match status" value="1"/>
</dbReference>
<feature type="transmembrane region" description="Helical" evidence="7">
    <location>
        <begin position="310"/>
        <end position="334"/>
    </location>
</feature>
<feature type="transmembrane region" description="Helical" evidence="7">
    <location>
        <begin position="72"/>
        <end position="93"/>
    </location>
</feature>
<keyword evidence="9" id="KW-1185">Reference proteome</keyword>
<evidence type="ECO:0000256" key="1">
    <source>
        <dbReference type="ARBA" id="ARBA00004141"/>
    </source>
</evidence>
<dbReference type="InterPro" id="IPR004835">
    <property type="entry name" value="Chitin_synth"/>
</dbReference>
<accession>A0A3M7RZ38</accession>
<sequence>MKRNQLIRLIEKENRHESGESRTICILKLLRLLIHVLLALTVLASAITSKISFLLITNELDYFEKNESNEKWLWTLLLTLCTPYAISFMLCLVKIMFRQVPNPSLVEFFTALVFETISAIGTSILCFGVFSKLDLVRSILLVNLLSIVPSVVNVLVGSESPRTKNNLYFIIKTFFFKLTGMRKKDQILMFNMNLMAALMQISGILILIFSDFLDYSKWKTILAIFLVSVSLLFNYFSFGSTNQSRFKLKNVLIDHLKRSKHNIDLTRQKIGLFTNPWKIGVIFLSCYIFYPQKNLTFWLFDQEVLEKGPIVYVYPLLVQVVSSMVCFLASSLAYKLRMNRFSFALPMTLVTPLSIVASVLVCEFRKPNLMANNWMDVFSSHFICTSRVLSYKWQLVCGLCLWWLSNLWSSSHIWSTDGTYKFKNVKRIFKFQNFNTVFAENSLMFNYPPKNQDQAALEDSESEQDVYTGKTTLFICATMWHENENEMLQLLKSIMRLDIDQSEKRRLNSSKSDCFDYEAHIFFDDAISHFPNGSSEPNHFVQNLIKSVEEAALFAHKYDVQIEPPTKIVTPYGGQLRFKLPGGNFLIIHLKDKTLIRNKKRWSQIMYMYYLLGYKYFGDLENMEKFYHSGNVYDVEHDKKKKFFGFGNFLKNIDNSLRQKLENTFILTLDGDVEFRPNSVKLMIDKMRESKKIGSVCGRVHPIGSGPIVWYQIFEYAVGHWLQKVSEHIFGTVMCSPGCFSLLRGEDRWLSTLIIQQGYYVAYCSAATSYTYSPETFNEYYNQRRRWIPSTMANLIDFLLDYKHILKVNQRVTYLFVCYILVNFFASILGPATITLMIADTLNASLELNLWLAYFLAVLPTFIFIVACFSLKNDAQIKVAAFLSTIFVYLMIVIMVGAAARTLNSPILSPSSVILFALFFTFTLAAIIHPKEFKCIVPGVLYFITLPSAFVLLNIYAVINLNNVSWGTREIKGPNSVGNNSGIMGLVKKLIVKYTTSKSEHSNENMVVQSDGAENVKAESTEIKNWTEHASLKNSEFDVMS</sequence>
<dbReference type="OrthoDB" id="370884at2759"/>
<keyword evidence="4 7" id="KW-0812">Transmembrane</keyword>
<dbReference type="GO" id="GO:0006031">
    <property type="term" value="P:chitin biosynthetic process"/>
    <property type="evidence" value="ECO:0007669"/>
    <property type="project" value="TreeGrafter"/>
</dbReference>
<dbReference type="Proteomes" id="UP000276133">
    <property type="component" value="Unassembled WGS sequence"/>
</dbReference>
<feature type="transmembrane region" description="Helical" evidence="7">
    <location>
        <begin position="851"/>
        <end position="869"/>
    </location>
</feature>
<protein>
    <recommendedName>
        <fullName evidence="2">chitin synthase</fullName>
        <ecNumber evidence="2">2.4.1.16</ecNumber>
    </recommendedName>
</protein>
<evidence type="ECO:0000313" key="9">
    <source>
        <dbReference type="Proteomes" id="UP000276133"/>
    </source>
</evidence>
<feature type="transmembrane region" description="Helical" evidence="7">
    <location>
        <begin position="221"/>
        <end position="238"/>
    </location>
</feature>
<feature type="transmembrane region" description="Helical" evidence="7">
    <location>
        <begin position="907"/>
        <end position="928"/>
    </location>
</feature>
<evidence type="ECO:0000256" key="2">
    <source>
        <dbReference type="ARBA" id="ARBA00012543"/>
    </source>
</evidence>
<evidence type="ECO:0000256" key="6">
    <source>
        <dbReference type="ARBA" id="ARBA00023136"/>
    </source>
</evidence>
<keyword evidence="3" id="KW-0808">Transferase</keyword>
<feature type="transmembrane region" description="Helical" evidence="7">
    <location>
        <begin position="940"/>
        <end position="959"/>
    </location>
</feature>
<evidence type="ECO:0000256" key="4">
    <source>
        <dbReference type="ARBA" id="ARBA00022692"/>
    </source>
</evidence>
<feature type="transmembrane region" description="Helical" evidence="7">
    <location>
        <begin position="187"/>
        <end position="209"/>
    </location>
</feature>
<comment type="caution">
    <text evidence="8">The sequence shown here is derived from an EMBL/GenBank/DDBJ whole genome shotgun (WGS) entry which is preliminary data.</text>
</comment>
<feature type="transmembrane region" description="Helical" evidence="7">
    <location>
        <begin position="341"/>
        <end position="360"/>
    </location>
</feature>
<dbReference type="EC" id="2.4.1.16" evidence="2"/>
<evidence type="ECO:0000313" key="8">
    <source>
        <dbReference type="EMBL" id="RNA28824.1"/>
    </source>
</evidence>
<dbReference type="GO" id="GO:0071944">
    <property type="term" value="C:cell periphery"/>
    <property type="evidence" value="ECO:0007669"/>
    <property type="project" value="TreeGrafter"/>
</dbReference>
<feature type="transmembrane region" description="Helical" evidence="7">
    <location>
        <begin position="105"/>
        <end position="130"/>
    </location>
</feature>
<organism evidence="8 9">
    <name type="scientific">Brachionus plicatilis</name>
    <name type="common">Marine rotifer</name>
    <name type="synonym">Brachionus muelleri</name>
    <dbReference type="NCBI Taxonomy" id="10195"/>
    <lineage>
        <taxon>Eukaryota</taxon>
        <taxon>Metazoa</taxon>
        <taxon>Spiralia</taxon>
        <taxon>Gnathifera</taxon>
        <taxon>Rotifera</taxon>
        <taxon>Eurotatoria</taxon>
        <taxon>Monogononta</taxon>
        <taxon>Pseudotrocha</taxon>
        <taxon>Ploima</taxon>
        <taxon>Brachionidae</taxon>
        <taxon>Brachionus</taxon>
    </lineage>
</organism>
<dbReference type="InterPro" id="IPR029044">
    <property type="entry name" value="Nucleotide-diphossugar_trans"/>
</dbReference>
<keyword evidence="3" id="KW-0328">Glycosyltransferase</keyword>
<dbReference type="GO" id="GO:0016020">
    <property type="term" value="C:membrane"/>
    <property type="evidence" value="ECO:0007669"/>
    <property type="project" value="UniProtKB-SubCell"/>
</dbReference>
<dbReference type="EMBL" id="REGN01002328">
    <property type="protein sequence ID" value="RNA28824.1"/>
    <property type="molecule type" value="Genomic_DNA"/>
</dbReference>
<feature type="transmembrane region" description="Helical" evidence="7">
    <location>
        <begin position="270"/>
        <end position="290"/>
    </location>
</feature>
<evidence type="ECO:0000256" key="7">
    <source>
        <dbReference type="SAM" id="Phobius"/>
    </source>
</evidence>
<dbReference type="PANTHER" id="PTHR22914:SF42">
    <property type="entry name" value="CHITIN SYNTHASE"/>
    <property type="match status" value="1"/>
</dbReference>
<feature type="transmembrane region" description="Helical" evidence="7">
    <location>
        <begin position="881"/>
        <end position="901"/>
    </location>
</feature>
<dbReference type="SUPFAM" id="SSF53448">
    <property type="entry name" value="Nucleotide-diphospho-sugar transferases"/>
    <property type="match status" value="1"/>
</dbReference>
<dbReference type="GO" id="GO:0004100">
    <property type="term" value="F:chitin synthase activity"/>
    <property type="evidence" value="ECO:0007669"/>
    <property type="project" value="UniProtKB-EC"/>
</dbReference>
<comment type="subcellular location">
    <subcellularLocation>
        <location evidence="1">Membrane</location>
        <topology evidence="1">Multi-pass membrane protein</topology>
    </subcellularLocation>
</comment>
<dbReference type="STRING" id="10195.A0A3M7RZ38"/>
<feature type="non-terminal residue" evidence="8">
    <location>
        <position position="1041"/>
    </location>
</feature>
<reference evidence="8 9" key="1">
    <citation type="journal article" date="2018" name="Sci. Rep.">
        <title>Genomic signatures of local adaptation to the degree of environmental predictability in rotifers.</title>
        <authorList>
            <person name="Franch-Gras L."/>
            <person name="Hahn C."/>
            <person name="Garcia-Roger E.M."/>
            <person name="Carmona M.J."/>
            <person name="Serra M."/>
            <person name="Gomez A."/>
        </authorList>
    </citation>
    <scope>NUCLEOTIDE SEQUENCE [LARGE SCALE GENOMIC DNA]</scope>
    <source>
        <strain evidence="8">HYR1</strain>
    </source>
</reference>
<name>A0A3M7RZ38_BRAPC</name>
<evidence type="ECO:0000256" key="3">
    <source>
        <dbReference type="ARBA" id="ARBA00022676"/>
    </source>
</evidence>
<proteinExistence type="predicted"/>
<gene>
    <name evidence="8" type="ORF">BpHYR1_039074</name>
</gene>
<dbReference type="PANTHER" id="PTHR22914">
    <property type="entry name" value="CHITIN SYNTHASE"/>
    <property type="match status" value="1"/>
</dbReference>
<feature type="transmembrane region" description="Helical" evidence="7">
    <location>
        <begin position="32"/>
        <end position="56"/>
    </location>
</feature>
<feature type="transmembrane region" description="Helical" evidence="7">
    <location>
        <begin position="812"/>
        <end position="839"/>
    </location>
</feature>
<keyword evidence="5 7" id="KW-1133">Transmembrane helix</keyword>
<dbReference type="Gene3D" id="3.90.550.10">
    <property type="entry name" value="Spore Coat Polysaccharide Biosynthesis Protein SpsA, Chain A"/>
    <property type="match status" value="1"/>
</dbReference>
<keyword evidence="6 7" id="KW-0472">Membrane</keyword>